<evidence type="ECO:0000313" key="2">
    <source>
        <dbReference type="Proteomes" id="UP000000600"/>
    </source>
</evidence>
<dbReference type="Proteomes" id="UP000000600">
    <property type="component" value="Unassembled WGS sequence"/>
</dbReference>
<dbReference type="AlphaFoldDB" id="A0BJW1"/>
<sequence>MNLLAAESSPCLCRWMKNIQTLLNQVIIRFSCFHKWSAFNISKNLSYSAYCASKSDKNFNNKSLAYNSDPKQSIITTINTFCGTVANIFQKLLVSQQSPNEHNAQRQK</sequence>
<proteinExistence type="predicted"/>
<dbReference type="EMBL" id="CT867998">
    <property type="protein sequence ID" value="CAK58828.1"/>
    <property type="molecule type" value="Genomic_DNA"/>
</dbReference>
<evidence type="ECO:0000313" key="1">
    <source>
        <dbReference type="EMBL" id="CAK58828.1"/>
    </source>
</evidence>
<dbReference type="KEGG" id="ptm:GSPATT00029458001"/>
<organism evidence="1 2">
    <name type="scientific">Paramecium tetraurelia</name>
    <dbReference type="NCBI Taxonomy" id="5888"/>
    <lineage>
        <taxon>Eukaryota</taxon>
        <taxon>Sar</taxon>
        <taxon>Alveolata</taxon>
        <taxon>Ciliophora</taxon>
        <taxon>Intramacronucleata</taxon>
        <taxon>Oligohymenophorea</taxon>
        <taxon>Peniculida</taxon>
        <taxon>Parameciidae</taxon>
        <taxon>Paramecium</taxon>
    </lineage>
</organism>
<dbReference type="GeneID" id="5012010"/>
<dbReference type="RefSeq" id="XP_001426226.1">
    <property type="nucleotide sequence ID" value="XM_001426189.1"/>
</dbReference>
<accession>A0BJW1</accession>
<dbReference type="HOGENOM" id="CLU_2202111_0_0_1"/>
<reference evidence="1 2" key="1">
    <citation type="journal article" date="2006" name="Nature">
        <title>Global trends of whole-genome duplications revealed by the ciliate Paramecium tetraurelia.</title>
        <authorList>
            <consortium name="Genoscope"/>
            <person name="Aury J.-M."/>
            <person name="Jaillon O."/>
            <person name="Duret L."/>
            <person name="Noel B."/>
            <person name="Jubin C."/>
            <person name="Porcel B.M."/>
            <person name="Segurens B."/>
            <person name="Daubin V."/>
            <person name="Anthouard V."/>
            <person name="Aiach N."/>
            <person name="Arnaiz O."/>
            <person name="Billaut A."/>
            <person name="Beisson J."/>
            <person name="Blanc I."/>
            <person name="Bouhouche K."/>
            <person name="Camara F."/>
            <person name="Duharcourt S."/>
            <person name="Guigo R."/>
            <person name="Gogendeau D."/>
            <person name="Katinka M."/>
            <person name="Keller A.-M."/>
            <person name="Kissmehl R."/>
            <person name="Klotz C."/>
            <person name="Koll F."/>
            <person name="Le Moue A."/>
            <person name="Lepere C."/>
            <person name="Malinsky S."/>
            <person name="Nowacki M."/>
            <person name="Nowak J.K."/>
            <person name="Plattner H."/>
            <person name="Poulain J."/>
            <person name="Ruiz F."/>
            <person name="Serrano V."/>
            <person name="Zagulski M."/>
            <person name="Dessen P."/>
            <person name="Betermier M."/>
            <person name="Weissenbach J."/>
            <person name="Scarpelli C."/>
            <person name="Schachter V."/>
            <person name="Sperling L."/>
            <person name="Meyer E."/>
            <person name="Cohen J."/>
            <person name="Wincker P."/>
        </authorList>
    </citation>
    <scope>NUCLEOTIDE SEQUENCE [LARGE SCALE GENOMIC DNA]</scope>
    <source>
        <strain evidence="1 2">Stock d4-2</strain>
    </source>
</reference>
<dbReference type="InParanoid" id="A0BJW1"/>
<gene>
    <name evidence="1" type="ORF">GSPATT00029458001</name>
</gene>
<protein>
    <submittedName>
        <fullName evidence="1">Uncharacterized protein</fullName>
    </submittedName>
</protein>
<name>A0BJW1_PARTE</name>
<keyword evidence="2" id="KW-1185">Reference proteome</keyword>